<keyword evidence="1" id="KW-0472">Membrane</keyword>
<evidence type="ECO:0000313" key="3">
    <source>
        <dbReference type="Proteomes" id="UP000590068"/>
    </source>
</evidence>
<evidence type="ECO:0000256" key="1">
    <source>
        <dbReference type="SAM" id="Phobius"/>
    </source>
</evidence>
<comment type="caution">
    <text evidence="2">The sequence shown here is derived from an EMBL/GenBank/DDBJ whole genome shotgun (WGS) entry which is preliminary data.</text>
</comment>
<evidence type="ECO:0000313" key="2">
    <source>
        <dbReference type="EMBL" id="NMR69161.1"/>
    </source>
</evidence>
<keyword evidence="1" id="KW-1133">Transmembrane helix</keyword>
<proteinExistence type="predicted"/>
<gene>
    <name evidence="2" type="ORF">HJ568_04135</name>
</gene>
<dbReference type="Proteomes" id="UP000590068">
    <property type="component" value="Unassembled WGS sequence"/>
</dbReference>
<feature type="transmembrane region" description="Helical" evidence="1">
    <location>
        <begin position="53"/>
        <end position="76"/>
    </location>
</feature>
<sequence>MHSVLSRLSNNQLCLWSQIRVSVMWLNVILYAVIMAGWKVYQQELFVYNEDAVHFTPIGISLLIWALSLVVIDVLVSKETVRRIDMHALSKAELNEMAKPLSLRSMLKKMAE</sequence>
<protein>
    <submittedName>
        <fullName evidence="2">Uncharacterized protein</fullName>
    </submittedName>
</protein>
<dbReference type="RefSeq" id="WP_017031343.1">
    <property type="nucleotide sequence ID" value="NZ_JABBXC010000005.1"/>
</dbReference>
<reference evidence="2 3" key="1">
    <citation type="submission" date="2020-04" db="EMBL/GenBank/DDBJ databases">
        <title>WGS-Seq of Vibrio isolated by the O'Toole Lab.</title>
        <authorList>
            <person name="Mckone K.P."/>
            <person name="Whitaker R."/>
            <person name="Sevigney J.L."/>
            <person name="Herring J.B."/>
            <person name="O'Toole G."/>
        </authorList>
    </citation>
    <scope>NUCLEOTIDE SEQUENCE [LARGE SCALE GENOMIC DNA]</scope>
    <source>
        <strain evidence="2 3">BS_02</strain>
    </source>
</reference>
<feature type="transmembrane region" description="Helical" evidence="1">
    <location>
        <begin position="21"/>
        <end position="41"/>
    </location>
</feature>
<organism evidence="2 3">
    <name type="scientific">Vibrio breoganii</name>
    <dbReference type="NCBI Taxonomy" id="553239"/>
    <lineage>
        <taxon>Bacteria</taxon>
        <taxon>Pseudomonadati</taxon>
        <taxon>Pseudomonadota</taxon>
        <taxon>Gammaproteobacteria</taxon>
        <taxon>Vibrionales</taxon>
        <taxon>Vibrionaceae</taxon>
        <taxon>Vibrio</taxon>
    </lineage>
</organism>
<name>A0ABX1U3W5_9VIBR</name>
<keyword evidence="1" id="KW-0812">Transmembrane</keyword>
<accession>A0ABX1U3W5</accession>
<keyword evidence="3" id="KW-1185">Reference proteome</keyword>
<dbReference type="EMBL" id="JABCJR010000006">
    <property type="protein sequence ID" value="NMR69161.1"/>
    <property type="molecule type" value="Genomic_DNA"/>
</dbReference>